<reference evidence="2 3" key="1">
    <citation type="journal article" date="2019" name="Commun. Biol.">
        <title>The bagworm genome reveals a unique fibroin gene that provides high tensile strength.</title>
        <authorList>
            <person name="Kono N."/>
            <person name="Nakamura H."/>
            <person name="Ohtoshi R."/>
            <person name="Tomita M."/>
            <person name="Numata K."/>
            <person name="Arakawa K."/>
        </authorList>
    </citation>
    <scope>NUCLEOTIDE SEQUENCE [LARGE SCALE GENOMIC DNA]</scope>
</reference>
<dbReference type="EMBL" id="BGZK01000136">
    <property type="protein sequence ID" value="GBP22116.1"/>
    <property type="molecule type" value="Genomic_DNA"/>
</dbReference>
<name>A0A4C1U8C2_EUMVA</name>
<feature type="region of interest" description="Disordered" evidence="1">
    <location>
        <begin position="1"/>
        <end position="59"/>
    </location>
</feature>
<gene>
    <name evidence="2" type="ORF">EVAR_94156_1</name>
</gene>
<accession>A0A4C1U8C2</accession>
<proteinExistence type="predicted"/>
<organism evidence="2 3">
    <name type="scientific">Eumeta variegata</name>
    <name type="common">Bagworm moth</name>
    <name type="synonym">Eumeta japonica</name>
    <dbReference type="NCBI Taxonomy" id="151549"/>
    <lineage>
        <taxon>Eukaryota</taxon>
        <taxon>Metazoa</taxon>
        <taxon>Ecdysozoa</taxon>
        <taxon>Arthropoda</taxon>
        <taxon>Hexapoda</taxon>
        <taxon>Insecta</taxon>
        <taxon>Pterygota</taxon>
        <taxon>Neoptera</taxon>
        <taxon>Endopterygota</taxon>
        <taxon>Lepidoptera</taxon>
        <taxon>Glossata</taxon>
        <taxon>Ditrysia</taxon>
        <taxon>Tineoidea</taxon>
        <taxon>Psychidae</taxon>
        <taxon>Oiketicinae</taxon>
        <taxon>Eumeta</taxon>
    </lineage>
</organism>
<feature type="compositionally biased region" description="Basic and acidic residues" evidence="1">
    <location>
        <begin position="19"/>
        <end position="45"/>
    </location>
</feature>
<comment type="caution">
    <text evidence="2">The sequence shown here is derived from an EMBL/GenBank/DDBJ whole genome shotgun (WGS) entry which is preliminary data.</text>
</comment>
<sequence>MAAATGGIMSIAHLSQYSRAEEREEQRRGKVEKRERELRVLRAGEDAAPPGCDHEPVGQSVNHQVDHQLPQATGLFRTRRSAMESRSTAFEQDTKRYMFIINLKDCKE</sequence>
<evidence type="ECO:0000313" key="2">
    <source>
        <dbReference type="EMBL" id="GBP22116.1"/>
    </source>
</evidence>
<keyword evidence="3" id="KW-1185">Reference proteome</keyword>
<protein>
    <submittedName>
        <fullName evidence="2">Uncharacterized protein</fullName>
    </submittedName>
</protein>
<dbReference type="Proteomes" id="UP000299102">
    <property type="component" value="Unassembled WGS sequence"/>
</dbReference>
<evidence type="ECO:0000313" key="3">
    <source>
        <dbReference type="Proteomes" id="UP000299102"/>
    </source>
</evidence>
<evidence type="ECO:0000256" key="1">
    <source>
        <dbReference type="SAM" id="MobiDB-lite"/>
    </source>
</evidence>
<dbReference type="AlphaFoldDB" id="A0A4C1U8C2"/>